<comment type="subcellular location">
    <subcellularLocation>
        <location evidence="10">Cytoplasm</location>
    </subcellularLocation>
</comment>
<dbReference type="InterPro" id="IPR013506">
    <property type="entry name" value="Topo_IIA_bsu_dom2"/>
</dbReference>
<dbReference type="InterPro" id="IPR000565">
    <property type="entry name" value="Topo_IIA_B"/>
</dbReference>
<dbReference type="GO" id="GO:0006261">
    <property type="term" value="P:DNA-templated DNA replication"/>
    <property type="evidence" value="ECO:0007669"/>
    <property type="project" value="UniProtKB-UniRule"/>
</dbReference>
<dbReference type="GO" id="GO:0005694">
    <property type="term" value="C:chromosome"/>
    <property type="evidence" value="ECO:0007669"/>
    <property type="project" value="InterPro"/>
</dbReference>
<dbReference type="GO" id="GO:0003677">
    <property type="term" value="F:DNA binding"/>
    <property type="evidence" value="ECO:0007669"/>
    <property type="project" value="UniProtKB-KW"/>
</dbReference>
<feature type="domain" description="Toprim" evidence="11">
    <location>
        <begin position="429"/>
        <end position="543"/>
    </location>
</feature>
<dbReference type="PANTHER" id="PTHR45866:SF1">
    <property type="entry name" value="DNA GYRASE SUBUNIT B, MITOCHONDRIAL"/>
    <property type="match status" value="1"/>
</dbReference>
<feature type="binding site" evidence="10">
    <location>
        <position position="508"/>
    </location>
    <ligand>
        <name>Mg(2+)</name>
        <dbReference type="ChEBI" id="CHEBI:18420"/>
        <label>2</label>
    </ligand>
</feature>
<dbReference type="OrthoDB" id="9802808at2"/>
<evidence type="ECO:0000256" key="7">
    <source>
        <dbReference type="ARBA" id="ARBA00023029"/>
    </source>
</evidence>
<gene>
    <name evidence="10 13" type="primary">gyrB</name>
    <name evidence="12" type="ORF">CJF60_03155</name>
    <name evidence="13" type="ORF">CJJ23_01555</name>
</gene>
<evidence type="ECO:0000256" key="9">
    <source>
        <dbReference type="ARBA" id="ARBA00023235"/>
    </source>
</evidence>
<dbReference type="GO" id="GO:0005737">
    <property type="term" value="C:cytoplasm"/>
    <property type="evidence" value="ECO:0007669"/>
    <property type="project" value="UniProtKB-SubCell"/>
</dbReference>
<keyword evidence="5 10" id="KW-0067">ATP-binding</keyword>
<dbReference type="CDD" id="cd03366">
    <property type="entry name" value="TOPRIM_TopoIIA_GyrB"/>
    <property type="match status" value="1"/>
</dbReference>
<name>A0A1W1WW81_9BACT</name>
<comment type="function">
    <text evidence="10">A type II topoisomerase that negatively supercoils closed circular double-stranded (ds) DNA in an ATP-dependent manner to modulate DNA topology and maintain chromosomes in an underwound state. Negative supercoiling favors strand separation, and DNA replication, transcription, recombination and repair, all of which involve strand separation. Also able to catalyze the interconversion of other topological isomers of dsDNA rings, including catenanes and knotted rings. Type II topoisomerases break and join 2 DNA strands simultaneously in an ATP-dependent manner.</text>
</comment>
<dbReference type="InterPro" id="IPR013760">
    <property type="entry name" value="Topo_IIA-like_dom_sf"/>
</dbReference>
<dbReference type="SMART" id="SM00387">
    <property type="entry name" value="HATPase_c"/>
    <property type="match status" value="1"/>
</dbReference>
<evidence type="ECO:0000259" key="11">
    <source>
        <dbReference type="PROSITE" id="PS50880"/>
    </source>
</evidence>
<dbReference type="GO" id="GO:0006265">
    <property type="term" value="P:DNA topological change"/>
    <property type="evidence" value="ECO:0007669"/>
    <property type="project" value="UniProtKB-UniRule"/>
</dbReference>
<dbReference type="GO" id="GO:0034335">
    <property type="term" value="F:DNA negative supercoiling activity"/>
    <property type="evidence" value="ECO:0007669"/>
    <property type="project" value="UniProtKB-ARBA"/>
</dbReference>
<dbReference type="InterPro" id="IPR011557">
    <property type="entry name" value="GyrB"/>
</dbReference>
<feature type="site" description="Interaction with DNA" evidence="10">
    <location>
        <position position="463"/>
    </location>
</feature>
<dbReference type="EMBL" id="NQNY01000004">
    <property type="protein sequence ID" value="PAK21460.1"/>
    <property type="molecule type" value="Genomic_DNA"/>
</dbReference>
<feature type="binding site" evidence="10">
    <location>
        <position position="510"/>
    </location>
    <ligand>
        <name>Mg(2+)</name>
        <dbReference type="ChEBI" id="CHEBI:18420"/>
        <label>2</label>
    </ligand>
</feature>
<dbReference type="PRINTS" id="PR01159">
    <property type="entry name" value="DNAGYRASEB"/>
</dbReference>
<dbReference type="SMART" id="SM00433">
    <property type="entry name" value="TOP2c"/>
    <property type="match status" value="1"/>
</dbReference>
<dbReference type="InterPro" id="IPR002288">
    <property type="entry name" value="DNA_gyrase_B_C"/>
</dbReference>
<dbReference type="Gene3D" id="3.40.50.670">
    <property type="match status" value="1"/>
</dbReference>
<keyword evidence="8" id="KW-0238">DNA-binding</keyword>
<dbReference type="STRING" id="33922.SAMN02745179_00171"/>
<dbReference type="SUPFAM" id="SSF54211">
    <property type="entry name" value="Ribosomal protein S5 domain 2-like"/>
    <property type="match status" value="1"/>
</dbReference>
<dbReference type="NCBIfam" id="NF004189">
    <property type="entry name" value="PRK05644.1"/>
    <property type="match status" value="1"/>
</dbReference>
<evidence type="ECO:0000256" key="4">
    <source>
        <dbReference type="ARBA" id="ARBA00022741"/>
    </source>
</evidence>
<proteinExistence type="inferred from homology"/>
<comment type="catalytic activity">
    <reaction evidence="1 10">
        <text>ATP-dependent breakage, passage and rejoining of double-stranded DNA.</text>
        <dbReference type="EC" id="5.6.2.2"/>
    </reaction>
</comment>
<dbReference type="EMBL" id="NQMN01000002">
    <property type="protein sequence ID" value="PAF54712.1"/>
    <property type="molecule type" value="Genomic_DNA"/>
</dbReference>
<evidence type="ECO:0000256" key="10">
    <source>
        <dbReference type="HAMAP-Rule" id="MF_01898"/>
    </source>
</evidence>
<keyword evidence="7 10" id="KW-0799">Topoisomerase</keyword>
<comment type="miscellaneous">
    <text evidence="10">Few gyrases are as efficient as E.coli at forming negative supercoils. Not all organisms have 2 type II topoisomerases; in organisms with a single type II topoisomerase this enzyme also has to decatenate newly replicated chromosomes.</text>
</comment>
<dbReference type="Pfam" id="PF00986">
    <property type="entry name" value="DNA_gyraseB_C"/>
    <property type="match status" value="1"/>
</dbReference>
<dbReference type="PRINTS" id="PR00418">
    <property type="entry name" value="TPI2FAMILY"/>
</dbReference>
<dbReference type="InterPro" id="IPR006171">
    <property type="entry name" value="TOPRIM_dom"/>
</dbReference>
<dbReference type="Proteomes" id="UP000216943">
    <property type="component" value="Unassembled WGS sequence"/>
</dbReference>
<keyword evidence="4 10" id="KW-0547">Nucleotide-binding</keyword>
<dbReference type="InterPro" id="IPR013759">
    <property type="entry name" value="Topo_IIA_B_C"/>
</dbReference>
<dbReference type="Gene3D" id="3.30.230.10">
    <property type="match status" value="1"/>
</dbReference>
<dbReference type="SUPFAM" id="SSF55874">
    <property type="entry name" value="ATPase domain of HSP90 chaperone/DNA topoisomerase II/histidine kinase"/>
    <property type="match status" value="1"/>
</dbReference>
<dbReference type="InterPro" id="IPR034160">
    <property type="entry name" value="TOPRIM_GyrB"/>
</dbReference>
<evidence type="ECO:0000313" key="13">
    <source>
        <dbReference type="EMBL" id="PAK21460.1"/>
    </source>
</evidence>
<dbReference type="InterPro" id="IPR003594">
    <property type="entry name" value="HATPase_dom"/>
</dbReference>
<evidence type="ECO:0000313" key="12">
    <source>
        <dbReference type="EMBL" id="PAF54712.1"/>
    </source>
</evidence>
<dbReference type="Pfam" id="PF00204">
    <property type="entry name" value="DNA_gyraseB"/>
    <property type="match status" value="1"/>
</dbReference>
<dbReference type="CDD" id="cd16928">
    <property type="entry name" value="HATPase_GyrB-like"/>
    <property type="match status" value="1"/>
</dbReference>
<dbReference type="Pfam" id="PF01751">
    <property type="entry name" value="Toprim"/>
    <property type="match status" value="1"/>
</dbReference>
<reference evidence="14 15" key="2">
    <citation type="submission" date="2017-08" db="EMBL/GenBank/DDBJ databases">
        <authorList>
            <person name="Alvarez-Ponce D."/>
            <person name="Weitzman C.L."/>
            <person name="Tillett R.L."/>
            <person name="Sandmeier F.C."/>
            <person name="Tracy C.R."/>
        </authorList>
    </citation>
    <scope>NUCLEOTIDE SEQUENCE [LARGE SCALE GENOMIC DNA]</scope>
    <source>
        <strain evidence="14">723</strain>
        <strain evidence="12 15">PS6</strain>
    </source>
</reference>
<comment type="caution">
    <text evidence="13">The sequence shown here is derived from an EMBL/GenBank/DDBJ whole genome shotgun (WGS) entry which is preliminary data.</text>
</comment>
<dbReference type="PROSITE" id="PS00177">
    <property type="entry name" value="TOPOISOMERASE_II"/>
    <property type="match status" value="1"/>
</dbReference>
<evidence type="ECO:0000313" key="14">
    <source>
        <dbReference type="Proteomes" id="UP000216943"/>
    </source>
</evidence>
<dbReference type="Proteomes" id="UP000217033">
    <property type="component" value="Unassembled WGS sequence"/>
</dbReference>
<comment type="cofactor">
    <cofactor evidence="10">
        <name>Mg(2+)</name>
        <dbReference type="ChEBI" id="CHEBI:18420"/>
    </cofactor>
    <cofactor evidence="10">
        <name>Mn(2+)</name>
        <dbReference type="ChEBI" id="CHEBI:29035"/>
    </cofactor>
    <cofactor evidence="10">
        <name>Ca(2+)</name>
        <dbReference type="ChEBI" id="CHEBI:29108"/>
    </cofactor>
    <text evidence="10">Binds two Mg(2+) per subunit. The magnesium ions form salt bridges with both the protein and the DNA. Can also accept other divalent metal cations, such as Mn(2+) or Ca(2+).</text>
</comment>
<dbReference type="RefSeq" id="WP_084231958.1">
    <property type="nucleotide sequence ID" value="NZ_FWXE01000002.1"/>
</dbReference>
<evidence type="ECO:0000256" key="3">
    <source>
        <dbReference type="ARBA" id="ARBA00022723"/>
    </source>
</evidence>
<keyword evidence="15" id="KW-1185">Reference proteome</keyword>
<organism evidence="13 14">
    <name type="scientific">Mycoplasmopsis agassizii</name>
    <dbReference type="NCBI Taxonomy" id="33922"/>
    <lineage>
        <taxon>Bacteria</taxon>
        <taxon>Bacillati</taxon>
        <taxon>Mycoplasmatota</taxon>
        <taxon>Mycoplasmoidales</taxon>
        <taxon>Metamycoplasmataceae</taxon>
        <taxon>Mycoplasmopsis</taxon>
    </lineage>
</organism>
<keyword evidence="10" id="KW-0963">Cytoplasm</keyword>
<dbReference type="HAMAP" id="MF_01898">
    <property type="entry name" value="GyrB"/>
    <property type="match status" value="1"/>
</dbReference>
<dbReference type="GO" id="GO:0046872">
    <property type="term" value="F:metal ion binding"/>
    <property type="evidence" value="ECO:0007669"/>
    <property type="project" value="UniProtKB-KW"/>
</dbReference>
<evidence type="ECO:0000256" key="2">
    <source>
        <dbReference type="ARBA" id="ARBA00010708"/>
    </source>
</evidence>
<dbReference type="InterPro" id="IPR036890">
    <property type="entry name" value="HATPase_C_sf"/>
</dbReference>
<feature type="binding site" evidence="10">
    <location>
        <position position="508"/>
    </location>
    <ligand>
        <name>Mg(2+)</name>
        <dbReference type="ChEBI" id="CHEBI:18420"/>
        <label>1</label>
        <note>catalytic</note>
    </ligand>
</feature>
<evidence type="ECO:0000256" key="5">
    <source>
        <dbReference type="ARBA" id="ARBA00022840"/>
    </source>
</evidence>
<dbReference type="FunFam" id="3.30.565.10:FF:000002">
    <property type="entry name" value="DNA gyrase subunit B"/>
    <property type="match status" value="1"/>
</dbReference>
<accession>A0A1W1WW81</accession>
<keyword evidence="9 10" id="KW-0413">Isomerase</keyword>
<dbReference type="InterPro" id="IPR001241">
    <property type="entry name" value="Topo_IIA"/>
</dbReference>
<dbReference type="NCBIfam" id="NF011501">
    <property type="entry name" value="PRK14939.1"/>
    <property type="match status" value="1"/>
</dbReference>
<dbReference type="SUPFAM" id="SSF56719">
    <property type="entry name" value="Type II DNA topoisomerase"/>
    <property type="match status" value="1"/>
</dbReference>
<dbReference type="PROSITE" id="PS50880">
    <property type="entry name" value="TOPRIM"/>
    <property type="match status" value="1"/>
</dbReference>
<comment type="similarity">
    <text evidence="2 10">Belongs to the type II topoisomerase GyrB family.</text>
</comment>
<evidence type="ECO:0000256" key="6">
    <source>
        <dbReference type="ARBA" id="ARBA00022842"/>
    </source>
</evidence>
<dbReference type="InterPro" id="IPR018522">
    <property type="entry name" value="TopoIIA_CS"/>
</dbReference>
<feature type="binding site" evidence="10">
    <location>
        <position position="435"/>
    </location>
    <ligand>
        <name>Mg(2+)</name>
        <dbReference type="ChEBI" id="CHEBI:18420"/>
        <label>1</label>
        <note>catalytic</note>
    </ligand>
</feature>
<dbReference type="FunFam" id="3.40.50.670:FF:000002">
    <property type="entry name" value="DNA gyrase subunit B"/>
    <property type="match status" value="1"/>
</dbReference>
<keyword evidence="6 10" id="KW-0460">Magnesium</keyword>
<dbReference type="InterPro" id="IPR020568">
    <property type="entry name" value="Ribosomal_Su5_D2-typ_SF"/>
</dbReference>
<dbReference type="AlphaFoldDB" id="A0A1W1WW81"/>
<dbReference type="PANTHER" id="PTHR45866">
    <property type="entry name" value="DNA GYRASE/TOPOISOMERASE SUBUNIT B"/>
    <property type="match status" value="1"/>
</dbReference>
<evidence type="ECO:0000256" key="1">
    <source>
        <dbReference type="ARBA" id="ARBA00000185"/>
    </source>
</evidence>
<dbReference type="Pfam" id="PF02518">
    <property type="entry name" value="HATPase_c"/>
    <property type="match status" value="1"/>
</dbReference>
<dbReference type="CDD" id="cd00822">
    <property type="entry name" value="TopoII_Trans_DNA_gyrase"/>
    <property type="match status" value="1"/>
</dbReference>
<dbReference type="Gene3D" id="3.30.565.10">
    <property type="entry name" value="Histidine kinase-like ATPase, C-terminal domain"/>
    <property type="match status" value="1"/>
</dbReference>
<keyword evidence="3 10" id="KW-0479">Metal-binding</keyword>
<sequence length="645" mass="72332">MSDNNSSYSSSNIQVLEGLEAVRKRPGMYIGTTSKKGLHHLIWEIVDNSVDEAIAGHAKNITITIDHDNWITVEDDGRGIPVDIHPKTNLSTVETVLTVLHAGGKFDKNSYKVSGGLHGVGASVVNALSTNLSATVYRNNKIYYVEFVDGGKNSEPLKVVGEYEGERSGTIIKFRPDYSIMEKNDFELSIILDRAKQLAYLNRGITVQVNDNRINDSRTFFFEGGIVDFIKELNKSKKHLHEEIIYAEGSHSQGSEYDVYVEVALQYTEGYTSNVVSYANNITTIEGGTHEQGFNDALWRLINNYAMEKNIIRKEKEEEKFSRDDVKEGASAIISIKHADPIFEGQTKGKLGNKDARVAVNKVFSEVFERYLNENPAQALLIVQKVISARKARIASNSARDAERKKAVFDNSSLPGKLADCSSKNPERRELYIVEGNSAGGSAKMGRDREVQAILPLRGKVINSEKNAIDKVLGNEEIRSLIVAFGTGIGDNFNINKLRYHKIIIMTDADVDGAHIRTLLLTFLYRYFKPLIEYGFVYIAQPPLFKITHGKTLKYAYTEEEKNQYLASLAPTVNASMQRYKGLGEMNPEQLWETTMDPAARAMYQVQIDDAAKADWTFTTLMGDDVLPRREFIEENARYVVDLDV</sequence>
<evidence type="ECO:0000256" key="8">
    <source>
        <dbReference type="ARBA" id="ARBA00023125"/>
    </source>
</evidence>
<dbReference type="NCBIfam" id="TIGR01059">
    <property type="entry name" value="gyrB"/>
    <property type="match status" value="1"/>
</dbReference>
<evidence type="ECO:0000313" key="15">
    <source>
        <dbReference type="Proteomes" id="UP000217033"/>
    </source>
</evidence>
<comment type="subunit">
    <text evidence="10">Heterotetramer, composed of two GyrA and two GyrB chains. In the heterotetramer, GyrA contains the active site tyrosine that forms a transient covalent intermediate with DNA, while GyrB binds cofactors and catalyzes ATP hydrolysis.</text>
</comment>
<reference evidence="13" key="1">
    <citation type="submission" date="2017-08" db="EMBL/GenBank/DDBJ databases">
        <authorList>
            <person name="de Groot N.N."/>
        </authorList>
    </citation>
    <scope>NUCLEOTIDE SEQUENCE [LARGE SCALE GENOMIC DNA]</scope>
    <source>
        <strain evidence="13">723</strain>
    </source>
</reference>
<dbReference type="InterPro" id="IPR014721">
    <property type="entry name" value="Ribsml_uS5_D2-typ_fold_subgr"/>
</dbReference>
<dbReference type="EC" id="5.6.2.2" evidence="10"/>
<dbReference type="GO" id="GO:0005524">
    <property type="term" value="F:ATP binding"/>
    <property type="evidence" value="ECO:0007669"/>
    <property type="project" value="UniProtKB-UniRule"/>
</dbReference>
<feature type="site" description="Interaction with DNA" evidence="10">
    <location>
        <position position="460"/>
    </location>
</feature>
<protein>
    <recommendedName>
        <fullName evidence="10">DNA gyrase subunit B</fullName>
        <ecNumber evidence="10">5.6.2.2</ecNumber>
    </recommendedName>
</protein>